<feature type="transmembrane region" description="Helical" evidence="6">
    <location>
        <begin position="180"/>
        <end position="201"/>
    </location>
</feature>
<evidence type="ECO:0000256" key="6">
    <source>
        <dbReference type="SAM" id="Phobius"/>
    </source>
</evidence>
<feature type="transmembrane region" description="Helical" evidence="6">
    <location>
        <begin position="147"/>
        <end position="168"/>
    </location>
</feature>
<feature type="domain" description="EamA" evidence="7">
    <location>
        <begin position="4"/>
        <end position="134"/>
    </location>
</feature>
<comment type="subcellular location">
    <subcellularLocation>
        <location evidence="1">Membrane</location>
        <topology evidence="1">Multi-pass membrane protein</topology>
    </subcellularLocation>
</comment>
<feature type="transmembrane region" description="Helical" evidence="6">
    <location>
        <begin position="33"/>
        <end position="51"/>
    </location>
</feature>
<feature type="transmembrane region" description="Helical" evidence="6">
    <location>
        <begin position="118"/>
        <end position="135"/>
    </location>
</feature>
<dbReference type="Proteomes" id="UP001526446">
    <property type="component" value="Unassembled WGS sequence"/>
</dbReference>
<dbReference type="InterPro" id="IPR037185">
    <property type="entry name" value="EmrE-like"/>
</dbReference>
<evidence type="ECO:0000259" key="7">
    <source>
        <dbReference type="Pfam" id="PF00892"/>
    </source>
</evidence>
<evidence type="ECO:0000313" key="9">
    <source>
        <dbReference type="Proteomes" id="UP001526446"/>
    </source>
</evidence>
<feature type="transmembrane region" description="Helical" evidence="6">
    <location>
        <begin position="5"/>
        <end position="27"/>
    </location>
</feature>
<evidence type="ECO:0000256" key="3">
    <source>
        <dbReference type="ARBA" id="ARBA00022692"/>
    </source>
</evidence>
<evidence type="ECO:0000256" key="4">
    <source>
        <dbReference type="ARBA" id="ARBA00022989"/>
    </source>
</evidence>
<dbReference type="PANTHER" id="PTHR32322:SF2">
    <property type="entry name" value="EAMA DOMAIN-CONTAINING PROTEIN"/>
    <property type="match status" value="1"/>
</dbReference>
<feature type="transmembrane region" description="Helical" evidence="6">
    <location>
        <begin position="91"/>
        <end position="111"/>
    </location>
</feature>
<feature type="domain" description="EamA" evidence="7">
    <location>
        <begin position="151"/>
        <end position="286"/>
    </location>
</feature>
<keyword evidence="4 6" id="KW-1133">Transmembrane helix</keyword>
<gene>
    <name evidence="8" type="ORF">OQ252_07295</name>
</gene>
<dbReference type="InterPro" id="IPR000620">
    <property type="entry name" value="EamA_dom"/>
</dbReference>
<name>A0ABT3Q7D7_9PROT</name>
<dbReference type="RefSeq" id="WP_166121609.1">
    <property type="nucleotide sequence ID" value="NZ_JAPIUX010000005.1"/>
</dbReference>
<dbReference type="PANTHER" id="PTHR32322">
    <property type="entry name" value="INNER MEMBRANE TRANSPORTER"/>
    <property type="match status" value="1"/>
</dbReference>
<dbReference type="EMBL" id="JAPIUX010000005">
    <property type="protein sequence ID" value="MCX2561202.1"/>
    <property type="molecule type" value="Genomic_DNA"/>
</dbReference>
<comment type="caution">
    <text evidence="8">The sequence shown here is derived from an EMBL/GenBank/DDBJ whole genome shotgun (WGS) entry which is preliminary data.</text>
</comment>
<reference evidence="8 9" key="1">
    <citation type="submission" date="2022-11" db="EMBL/GenBank/DDBJ databases">
        <title>Genome sequencing of Acetobacter type strain.</title>
        <authorList>
            <person name="Heo J."/>
            <person name="Lee D."/>
            <person name="Han B.-H."/>
            <person name="Hong S.-B."/>
            <person name="Kwon S.-W."/>
        </authorList>
    </citation>
    <scope>NUCLEOTIDE SEQUENCE [LARGE SCALE GENOMIC DNA]</scope>
    <source>
        <strain evidence="8 9">KACC 21251</strain>
    </source>
</reference>
<organism evidence="8 9">
    <name type="scientific">Acetobacter farinalis</name>
    <dbReference type="NCBI Taxonomy" id="1260984"/>
    <lineage>
        <taxon>Bacteria</taxon>
        <taxon>Pseudomonadati</taxon>
        <taxon>Pseudomonadota</taxon>
        <taxon>Alphaproteobacteria</taxon>
        <taxon>Acetobacterales</taxon>
        <taxon>Acetobacteraceae</taxon>
        <taxon>Acetobacter</taxon>
    </lineage>
</organism>
<feature type="transmembrane region" description="Helical" evidence="6">
    <location>
        <begin position="271"/>
        <end position="288"/>
    </location>
</feature>
<dbReference type="SUPFAM" id="SSF103481">
    <property type="entry name" value="Multidrug resistance efflux transporter EmrE"/>
    <property type="match status" value="2"/>
</dbReference>
<evidence type="ECO:0000313" key="8">
    <source>
        <dbReference type="EMBL" id="MCX2561202.1"/>
    </source>
</evidence>
<keyword evidence="5 6" id="KW-0472">Membrane</keyword>
<evidence type="ECO:0000256" key="1">
    <source>
        <dbReference type="ARBA" id="ARBA00004141"/>
    </source>
</evidence>
<feature type="transmembrane region" description="Helical" evidence="6">
    <location>
        <begin position="246"/>
        <end position="265"/>
    </location>
</feature>
<evidence type="ECO:0000256" key="5">
    <source>
        <dbReference type="ARBA" id="ARBA00023136"/>
    </source>
</evidence>
<dbReference type="InterPro" id="IPR050638">
    <property type="entry name" value="AA-Vitamin_Transporters"/>
</dbReference>
<sequence>MTNVLLFVAVVVVWGLTWFAMHLQLGAAPVEIAIFWRFVLSIVLLGGWLALTGRLRRPTRDGLPWLIIMGVCLFSCNYLVLYRAATYLPSGMVSVIFSLASVLNALNLWLFFRQRPDARIIGGGLLGVMGVGLLLEGDHGGGASPHAASLTGVALALVGTLFFSLGNMVTRRVRRFDLDLPNAVFYAMCAGTTIVGAVALLQGYSFAIPLTAAWLGGLAYLSVFGSVVGFLTYLSLVHRIGADRAGYTTILSPVLALAVSCIFEGTRWTPVMLAGLGLVLAGNILAFVRRRPVQLVVEVEGG</sequence>
<feature type="transmembrane region" description="Helical" evidence="6">
    <location>
        <begin position="213"/>
        <end position="234"/>
    </location>
</feature>
<evidence type="ECO:0000256" key="2">
    <source>
        <dbReference type="ARBA" id="ARBA00007362"/>
    </source>
</evidence>
<dbReference type="Pfam" id="PF00892">
    <property type="entry name" value="EamA"/>
    <property type="match status" value="2"/>
</dbReference>
<keyword evidence="3 6" id="KW-0812">Transmembrane</keyword>
<accession>A0ABT3Q7D7</accession>
<keyword evidence="9" id="KW-1185">Reference proteome</keyword>
<comment type="similarity">
    <text evidence="2">Belongs to the EamA transporter family.</text>
</comment>
<proteinExistence type="inferred from homology"/>
<protein>
    <submittedName>
        <fullName evidence="8">DMT family transporter</fullName>
    </submittedName>
</protein>
<feature type="transmembrane region" description="Helical" evidence="6">
    <location>
        <begin position="63"/>
        <end position="85"/>
    </location>
</feature>